<dbReference type="SMART" id="SM00448">
    <property type="entry name" value="REC"/>
    <property type="match status" value="1"/>
</dbReference>
<accession>A0A1H8S8W3</accession>
<dbReference type="AlphaFoldDB" id="A0A1H8S8W3"/>
<dbReference type="PANTHER" id="PTHR45228:SF1">
    <property type="entry name" value="CYCLIC DI-GMP PHOSPHODIESTERASE TM_0186"/>
    <property type="match status" value="1"/>
</dbReference>
<dbReference type="SUPFAM" id="SSF52172">
    <property type="entry name" value="CheY-like"/>
    <property type="match status" value="1"/>
</dbReference>
<evidence type="ECO:0000313" key="5">
    <source>
        <dbReference type="Proteomes" id="UP000198814"/>
    </source>
</evidence>
<dbReference type="EMBL" id="FODO01000017">
    <property type="protein sequence ID" value="SEO74613.1"/>
    <property type="molecule type" value="Genomic_DNA"/>
</dbReference>
<evidence type="ECO:0000313" key="4">
    <source>
        <dbReference type="EMBL" id="SEO74613.1"/>
    </source>
</evidence>
<name>A0A1H8S8W3_9PROT</name>
<dbReference type="CDD" id="cd00077">
    <property type="entry name" value="HDc"/>
    <property type="match status" value="1"/>
</dbReference>
<keyword evidence="5" id="KW-1185">Reference proteome</keyword>
<dbReference type="RefSeq" id="WP_090320295.1">
    <property type="nucleotide sequence ID" value="NZ_FNOE01000018.1"/>
</dbReference>
<dbReference type="InterPro" id="IPR052020">
    <property type="entry name" value="Cyclic_di-GMP/3'3'-cGAMP_PDE"/>
</dbReference>
<dbReference type="InterPro" id="IPR037522">
    <property type="entry name" value="HD_GYP_dom"/>
</dbReference>
<feature type="domain" description="HD-GYP" evidence="3">
    <location>
        <begin position="154"/>
        <end position="351"/>
    </location>
</feature>
<evidence type="ECO:0000256" key="1">
    <source>
        <dbReference type="PROSITE-ProRule" id="PRU00169"/>
    </source>
</evidence>
<dbReference type="Pfam" id="PF00072">
    <property type="entry name" value="Response_reg"/>
    <property type="match status" value="1"/>
</dbReference>
<dbReference type="Gene3D" id="3.40.50.2300">
    <property type="match status" value="1"/>
</dbReference>
<dbReference type="PROSITE" id="PS51832">
    <property type="entry name" value="HD_GYP"/>
    <property type="match status" value="1"/>
</dbReference>
<dbReference type="Pfam" id="PF13487">
    <property type="entry name" value="HD_5"/>
    <property type="match status" value="1"/>
</dbReference>
<dbReference type="CDD" id="cd17551">
    <property type="entry name" value="REC_RpfG-like"/>
    <property type="match status" value="1"/>
</dbReference>
<dbReference type="PROSITE" id="PS50110">
    <property type="entry name" value="RESPONSE_REGULATORY"/>
    <property type="match status" value="1"/>
</dbReference>
<dbReference type="SMART" id="SM00471">
    <property type="entry name" value="HDc"/>
    <property type="match status" value="1"/>
</dbReference>
<dbReference type="InterPro" id="IPR003607">
    <property type="entry name" value="HD/PDEase_dom"/>
</dbReference>
<dbReference type="Gene3D" id="1.10.3210.10">
    <property type="entry name" value="Hypothetical protein af1432"/>
    <property type="match status" value="1"/>
</dbReference>
<dbReference type="InterPro" id="IPR001789">
    <property type="entry name" value="Sig_transdc_resp-reg_receiver"/>
</dbReference>
<sequence length="370" mass="41665">MAIDTAHLKILICDDSVTNILILSKLLESEGYYHHTSLTDPTPVLPAMQENNYDLLLLDIEMPKMDGFEVMRQINASPVSEQLVPILVLTGKQGNETRNKALLLGAQDFVNKPFDQVEVMLRVKNLLRVRAAYLVKQDIAKELEKKVKERTSELDKATDTLINIMARVSEMRDNDTGKHVIRVGKYARILSEALGLPAHICYLIEKAAPLHDIGKIGIPDHILLKQGKLTDMEWERMRNHAQMGADLLASHESLMVQLAASIALSHHEHWDGNGYPKQLRAASIPIEGRITAISDVFDALTSQRPYKEAWPMQKAIEYIESKAGTHFDPQLVKLFIENIDKIIAIREQYKDLTENSIQQPIASLPIAMSN</sequence>
<dbReference type="PANTHER" id="PTHR45228">
    <property type="entry name" value="CYCLIC DI-GMP PHOSPHODIESTERASE TM_0186-RELATED"/>
    <property type="match status" value="1"/>
</dbReference>
<dbReference type="STRING" id="42354.SAMN05216333_11730"/>
<gene>
    <name evidence="4" type="ORF">SAMN05216333_11730</name>
</gene>
<evidence type="ECO:0000259" key="3">
    <source>
        <dbReference type="PROSITE" id="PS51832"/>
    </source>
</evidence>
<dbReference type="Proteomes" id="UP000198814">
    <property type="component" value="Unassembled WGS sequence"/>
</dbReference>
<feature type="domain" description="Response regulatory" evidence="2">
    <location>
        <begin position="9"/>
        <end position="127"/>
    </location>
</feature>
<organism evidence="4 5">
    <name type="scientific">Nitrosomonas oligotropha</name>
    <dbReference type="NCBI Taxonomy" id="42354"/>
    <lineage>
        <taxon>Bacteria</taxon>
        <taxon>Pseudomonadati</taxon>
        <taxon>Pseudomonadota</taxon>
        <taxon>Betaproteobacteria</taxon>
        <taxon>Nitrosomonadales</taxon>
        <taxon>Nitrosomonadaceae</taxon>
        <taxon>Nitrosomonas</taxon>
    </lineage>
</organism>
<keyword evidence="1" id="KW-0597">Phosphoprotein</keyword>
<proteinExistence type="predicted"/>
<dbReference type="SUPFAM" id="SSF109604">
    <property type="entry name" value="HD-domain/PDEase-like"/>
    <property type="match status" value="1"/>
</dbReference>
<feature type="modified residue" description="4-aspartylphosphate" evidence="1">
    <location>
        <position position="59"/>
    </location>
</feature>
<evidence type="ECO:0000259" key="2">
    <source>
        <dbReference type="PROSITE" id="PS50110"/>
    </source>
</evidence>
<dbReference type="GO" id="GO:0000160">
    <property type="term" value="P:phosphorelay signal transduction system"/>
    <property type="evidence" value="ECO:0007669"/>
    <property type="project" value="InterPro"/>
</dbReference>
<dbReference type="GO" id="GO:0008081">
    <property type="term" value="F:phosphoric diester hydrolase activity"/>
    <property type="evidence" value="ECO:0007669"/>
    <property type="project" value="UniProtKB-ARBA"/>
</dbReference>
<protein>
    <submittedName>
        <fullName evidence="4">Putative two-component system response regulator</fullName>
    </submittedName>
</protein>
<dbReference type="OrthoDB" id="9763857at2"/>
<reference evidence="5" key="1">
    <citation type="submission" date="2016-10" db="EMBL/GenBank/DDBJ databases">
        <authorList>
            <person name="Varghese N."/>
            <person name="Submissions S."/>
        </authorList>
    </citation>
    <scope>NUCLEOTIDE SEQUENCE [LARGE SCALE GENOMIC DNA]</scope>
    <source>
        <strain evidence="5">Nm76</strain>
    </source>
</reference>
<dbReference type="InterPro" id="IPR011006">
    <property type="entry name" value="CheY-like_superfamily"/>
</dbReference>